<evidence type="ECO:0000313" key="8">
    <source>
        <dbReference type="EMBL" id="KAJ8450867.1"/>
    </source>
</evidence>
<dbReference type="SMART" id="SM00577">
    <property type="entry name" value="CPDc"/>
    <property type="match status" value="1"/>
</dbReference>
<evidence type="ECO:0000256" key="1">
    <source>
        <dbReference type="ARBA" id="ARBA00004123"/>
    </source>
</evidence>
<evidence type="ECO:0000259" key="7">
    <source>
        <dbReference type="PROSITE" id="PS50969"/>
    </source>
</evidence>
<dbReference type="Pfam" id="PF03031">
    <property type="entry name" value="NIF"/>
    <property type="match status" value="1"/>
</dbReference>
<comment type="subcellular location">
    <subcellularLocation>
        <location evidence="1 6">Nucleus</location>
    </subcellularLocation>
</comment>
<keyword evidence="9" id="KW-1185">Reference proteome</keyword>
<accession>A0A9Q1QQJ7</accession>
<dbReference type="PANTHER" id="PTHR23081">
    <property type="entry name" value="RNA POLYMERASE II CTD PHOSPHATASE"/>
    <property type="match status" value="1"/>
</dbReference>
<dbReference type="PROSITE" id="PS50969">
    <property type="entry name" value="FCP1"/>
    <property type="match status" value="1"/>
</dbReference>
<reference evidence="8" key="1">
    <citation type="submission" date="2022-04" db="EMBL/GenBank/DDBJ databases">
        <title>Carnegiea gigantea Genome sequencing and assembly v2.</title>
        <authorList>
            <person name="Copetti D."/>
            <person name="Sanderson M.J."/>
            <person name="Burquez A."/>
            <person name="Wojciechowski M.F."/>
        </authorList>
    </citation>
    <scope>NUCLEOTIDE SEQUENCE</scope>
    <source>
        <strain evidence="8">SGP5-SGP5p</strain>
        <tissue evidence="8">Aerial part</tissue>
    </source>
</reference>
<dbReference type="InterPro" id="IPR011947">
    <property type="entry name" value="FCP1_euk"/>
</dbReference>
<dbReference type="InterPro" id="IPR004274">
    <property type="entry name" value="FCP1_dom"/>
</dbReference>
<evidence type="ECO:0000256" key="4">
    <source>
        <dbReference type="ARBA" id="ARBA00047761"/>
    </source>
</evidence>
<comment type="catalytic activity">
    <reaction evidence="5 6">
        <text>O-phospho-L-threonyl-[protein] + H2O = L-threonyl-[protein] + phosphate</text>
        <dbReference type="Rhea" id="RHEA:47004"/>
        <dbReference type="Rhea" id="RHEA-COMP:11060"/>
        <dbReference type="Rhea" id="RHEA-COMP:11605"/>
        <dbReference type="ChEBI" id="CHEBI:15377"/>
        <dbReference type="ChEBI" id="CHEBI:30013"/>
        <dbReference type="ChEBI" id="CHEBI:43474"/>
        <dbReference type="ChEBI" id="CHEBI:61977"/>
        <dbReference type="EC" id="3.1.3.16"/>
    </reaction>
</comment>
<keyword evidence="3 6" id="KW-0539">Nucleus</keyword>
<dbReference type="GO" id="GO:0005634">
    <property type="term" value="C:nucleus"/>
    <property type="evidence" value="ECO:0007669"/>
    <property type="project" value="UniProtKB-SubCell"/>
</dbReference>
<proteinExistence type="predicted"/>
<evidence type="ECO:0000256" key="3">
    <source>
        <dbReference type="ARBA" id="ARBA00023242"/>
    </source>
</evidence>
<dbReference type="InterPro" id="IPR036412">
    <property type="entry name" value="HAD-like_sf"/>
</dbReference>
<dbReference type="InterPro" id="IPR023214">
    <property type="entry name" value="HAD_sf"/>
</dbReference>
<dbReference type="GO" id="GO:0008420">
    <property type="term" value="F:RNA polymerase II CTD heptapeptide repeat phosphatase activity"/>
    <property type="evidence" value="ECO:0007669"/>
    <property type="project" value="UniProtKB-UniRule"/>
</dbReference>
<dbReference type="CDD" id="cd07521">
    <property type="entry name" value="HAD_FCP1-like"/>
    <property type="match status" value="1"/>
</dbReference>
<comment type="function">
    <text evidence="6">This promotes the activity of RNA polymerase II.</text>
</comment>
<sequence>MGTDLLSEICRSFVPGLACQHPGFIGPLCTRCGRDNLECGDPPTRPFSYIEPRLTLTMPEIDRLRNVNLKTLIRHKKLHLVLDLDNTLVHSTLSRNLTLEERDHLIKQYATKGLLSEVCDGVMLVKLRPGAREFLEKASAMFDLSVFTKGRRDYAEEVARVLDPDGSRFGSCRWRVMSREDCFTGKQKSLDVVLAHDRVVLIVDDNEEVWAHNNKGNLIKIAPYRFFLPPKNLSEAVKSACRFEDNEAKEEGEFARVLKTLKEVHDTFYEDSFMIEYGHEVSISVKFLLERVHNSNVKTRNAIVN</sequence>
<dbReference type="Gene3D" id="3.40.50.1000">
    <property type="entry name" value="HAD superfamily/HAD-like"/>
    <property type="match status" value="1"/>
</dbReference>
<comment type="caution">
    <text evidence="8">The sequence shown here is derived from an EMBL/GenBank/DDBJ whole genome shotgun (WGS) entry which is preliminary data.</text>
</comment>
<comment type="catalytic activity">
    <reaction evidence="4 6">
        <text>O-phospho-L-seryl-[protein] + H2O = L-seryl-[protein] + phosphate</text>
        <dbReference type="Rhea" id="RHEA:20629"/>
        <dbReference type="Rhea" id="RHEA-COMP:9863"/>
        <dbReference type="Rhea" id="RHEA-COMP:11604"/>
        <dbReference type="ChEBI" id="CHEBI:15377"/>
        <dbReference type="ChEBI" id="CHEBI:29999"/>
        <dbReference type="ChEBI" id="CHEBI:43474"/>
        <dbReference type="ChEBI" id="CHEBI:83421"/>
        <dbReference type="EC" id="3.1.3.16"/>
    </reaction>
</comment>
<dbReference type="OrthoDB" id="10249888at2759"/>
<evidence type="ECO:0000256" key="6">
    <source>
        <dbReference type="RuleBase" id="RU366066"/>
    </source>
</evidence>
<gene>
    <name evidence="8" type="ORF">Cgig2_032492</name>
</gene>
<evidence type="ECO:0000256" key="2">
    <source>
        <dbReference type="ARBA" id="ARBA00022801"/>
    </source>
</evidence>
<name>A0A9Q1QQJ7_9CARY</name>
<evidence type="ECO:0000256" key="5">
    <source>
        <dbReference type="ARBA" id="ARBA00048336"/>
    </source>
</evidence>
<dbReference type="Proteomes" id="UP001153076">
    <property type="component" value="Unassembled WGS sequence"/>
</dbReference>
<dbReference type="EC" id="3.1.3.16" evidence="6"/>
<dbReference type="EMBL" id="JAKOGI010000012">
    <property type="protein sequence ID" value="KAJ8450867.1"/>
    <property type="molecule type" value="Genomic_DNA"/>
</dbReference>
<dbReference type="NCBIfam" id="TIGR02250">
    <property type="entry name" value="FCP1_euk"/>
    <property type="match status" value="1"/>
</dbReference>
<protein>
    <recommendedName>
        <fullName evidence="6">RNA polymerase II C-terminal domain phosphatase-like</fullName>
        <ecNumber evidence="6">3.1.3.16</ecNumber>
    </recommendedName>
</protein>
<dbReference type="InterPro" id="IPR039189">
    <property type="entry name" value="Fcp1"/>
</dbReference>
<dbReference type="SUPFAM" id="SSF56784">
    <property type="entry name" value="HAD-like"/>
    <property type="match status" value="1"/>
</dbReference>
<organism evidence="8 9">
    <name type="scientific">Carnegiea gigantea</name>
    <dbReference type="NCBI Taxonomy" id="171969"/>
    <lineage>
        <taxon>Eukaryota</taxon>
        <taxon>Viridiplantae</taxon>
        <taxon>Streptophyta</taxon>
        <taxon>Embryophyta</taxon>
        <taxon>Tracheophyta</taxon>
        <taxon>Spermatophyta</taxon>
        <taxon>Magnoliopsida</taxon>
        <taxon>eudicotyledons</taxon>
        <taxon>Gunneridae</taxon>
        <taxon>Pentapetalae</taxon>
        <taxon>Caryophyllales</taxon>
        <taxon>Cactineae</taxon>
        <taxon>Cactaceae</taxon>
        <taxon>Cactoideae</taxon>
        <taxon>Echinocereeae</taxon>
        <taxon>Carnegiea</taxon>
    </lineage>
</organism>
<keyword evidence="2 6" id="KW-0378">Hydrolase</keyword>
<evidence type="ECO:0000313" key="9">
    <source>
        <dbReference type="Proteomes" id="UP001153076"/>
    </source>
</evidence>
<feature type="domain" description="FCP1 homology" evidence="7">
    <location>
        <begin position="73"/>
        <end position="247"/>
    </location>
</feature>
<dbReference type="AlphaFoldDB" id="A0A9Q1QQJ7"/>
<dbReference type="PANTHER" id="PTHR23081:SF36">
    <property type="entry name" value="RNA POLYMERASE II SUBUNIT A C-TERMINAL DOMAIN PHOSPHATASE"/>
    <property type="match status" value="1"/>
</dbReference>